<keyword evidence="6" id="KW-0645">Protease</keyword>
<comment type="subcellular location">
    <subcellularLocation>
        <location evidence="1">Membrane</location>
        <topology evidence="1">Multi-pass membrane protein</topology>
    </subcellularLocation>
</comment>
<evidence type="ECO:0000256" key="4">
    <source>
        <dbReference type="ARBA" id="ARBA00023136"/>
    </source>
</evidence>
<dbReference type="GO" id="GO:0006508">
    <property type="term" value="P:proteolysis"/>
    <property type="evidence" value="ECO:0007669"/>
    <property type="project" value="UniProtKB-KW"/>
</dbReference>
<name>A0A9D1Y761_9FIRM</name>
<keyword evidence="4 5" id="KW-0472">Membrane</keyword>
<proteinExistence type="predicted"/>
<dbReference type="InterPro" id="IPR035952">
    <property type="entry name" value="Rhomboid-like_sf"/>
</dbReference>
<gene>
    <name evidence="6" type="ORF">H9841_01280</name>
</gene>
<feature type="transmembrane region" description="Helical" evidence="5">
    <location>
        <begin position="81"/>
        <end position="101"/>
    </location>
</feature>
<comment type="caution">
    <text evidence="6">The sequence shown here is derived from an EMBL/GenBank/DDBJ whole genome shotgun (WGS) entry which is preliminary data.</text>
</comment>
<evidence type="ECO:0000313" key="6">
    <source>
        <dbReference type="EMBL" id="HIY20518.1"/>
    </source>
</evidence>
<dbReference type="EMBL" id="DXDX01000029">
    <property type="protein sequence ID" value="HIY20518.1"/>
    <property type="molecule type" value="Genomic_DNA"/>
</dbReference>
<dbReference type="GO" id="GO:0016020">
    <property type="term" value="C:membrane"/>
    <property type="evidence" value="ECO:0007669"/>
    <property type="project" value="UniProtKB-SubCell"/>
</dbReference>
<evidence type="ECO:0000256" key="2">
    <source>
        <dbReference type="ARBA" id="ARBA00022692"/>
    </source>
</evidence>
<keyword evidence="6" id="KW-0378">Hydrolase</keyword>
<feature type="transmembrane region" description="Helical" evidence="5">
    <location>
        <begin position="53"/>
        <end position="69"/>
    </location>
</feature>
<evidence type="ECO:0000256" key="3">
    <source>
        <dbReference type="ARBA" id="ARBA00022989"/>
    </source>
</evidence>
<dbReference type="InterPro" id="IPR013861">
    <property type="entry name" value="TMEM115/Pdh1/Rbl19"/>
</dbReference>
<dbReference type="GO" id="GO:0006890">
    <property type="term" value="P:retrograde vesicle-mediated transport, Golgi to endoplasmic reticulum"/>
    <property type="evidence" value="ECO:0007669"/>
    <property type="project" value="InterPro"/>
</dbReference>
<feature type="transmembrane region" description="Helical" evidence="5">
    <location>
        <begin position="173"/>
        <end position="193"/>
    </location>
</feature>
<keyword evidence="2 5" id="KW-0812">Transmembrane</keyword>
<accession>A0A9D1Y761</accession>
<evidence type="ECO:0000256" key="1">
    <source>
        <dbReference type="ARBA" id="ARBA00004141"/>
    </source>
</evidence>
<dbReference type="Gene3D" id="1.20.1540.10">
    <property type="entry name" value="Rhomboid-like"/>
    <property type="match status" value="1"/>
</dbReference>
<dbReference type="AlphaFoldDB" id="A0A9D1Y761"/>
<keyword evidence="3 5" id="KW-1133">Transmembrane helix</keyword>
<dbReference type="Proteomes" id="UP000823868">
    <property type="component" value="Unassembled WGS sequence"/>
</dbReference>
<evidence type="ECO:0000256" key="5">
    <source>
        <dbReference type="SAM" id="Phobius"/>
    </source>
</evidence>
<evidence type="ECO:0000313" key="7">
    <source>
        <dbReference type="Proteomes" id="UP000823868"/>
    </source>
</evidence>
<reference evidence="6" key="1">
    <citation type="journal article" date="2021" name="PeerJ">
        <title>Extensive microbial diversity within the chicken gut microbiome revealed by metagenomics and culture.</title>
        <authorList>
            <person name="Gilroy R."/>
            <person name="Ravi A."/>
            <person name="Getino M."/>
            <person name="Pursley I."/>
            <person name="Horton D.L."/>
            <person name="Alikhan N.F."/>
            <person name="Baker D."/>
            <person name="Gharbi K."/>
            <person name="Hall N."/>
            <person name="Watson M."/>
            <person name="Adriaenssens E.M."/>
            <person name="Foster-Nyarko E."/>
            <person name="Jarju S."/>
            <person name="Secka A."/>
            <person name="Antonio M."/>
            <person name="Oren A."/>
            <person name="Chaudhuri R.R."/>
            <person name="La Ragione R."/>
            <person name="Hildebrand F."/>
            <person name="Pallen M.J."/>
        </authorList>
    </citation>
    <scope>NUCLEOTIDE SEQUENCE</scope>
    <source>
        <strain evidence="6">ChiBcec16_6824</strain>
    </source>
</reference>
<feature type="transmembrane region" description="Helical" evidence="5">
    <location>
        <begin position="107"/>
        <end position="125"/>
    </location>
</feature>
<organism evidence="6 7">
    <name type="scientific">Candidatus Flavonifractor merdigallinarum</name>
    <dbReference type="NCBI Taxonomy" id="2838589"/>
    <lineage>
        <taxon>Bacteria</taxon>
        <taxon>Bacillati</taxon>
        <taxon>Bacillota</taxon>
        <taxon>Clostridia</taxon>
        <taxon>Eubacteriales</taxon>
        <taxon>Oscillospiraceae</taxon>
        <taxon>Flavonifractor</taxon>
    </lineage>
</organism>
<dbReference type="SUPFAM" id="SSF144091">
    <property type="entry name" value="Rhomboid-like"/>
    <property type="match status" value="1"/>
</dbReference>
<sequence>MYFIIAGTVAVFLLDQFSSGTFSLLLDFYPVAIFHGQIWRLITFIFVPQSDRIFWFIISMFFYAFLGPFMEREWGAAKFTLFYACGIVLSVLFGLLSYLLTRTMLPTASMYYVNLSLFLAFATLYPDAEMRFYFVIPVRAKWLALFYVFLMLWDIIQTPTMYLFLLLPMRLPSILASLVNYVLFFWSYLTPYFRRFRHQSSRQTINFKKAARDVKKEKGYLHKCAVCGITDADDPNMEFRYCSKCNGYYCYCMNHINNHVHIQ</sequence>
<protein>
    <submittedName>
        <fullName evidence="6">Rhomboid family intramembrane serine protease</fullName>
    </submittedName>
</protein>
<dbReference type="Pfam" id="PF08551">
    <property type="entry name" value="DUF1751"/>
    <property type="match status" value="1"/>
</dbReference>
<reference evidence="6" key="2">
    <citation type="submission" date="2021-04" db="EMBL/GenBank/DDBJ databases">
        <authorList>
            <person name="Gilroy R."/>
        </authorList>
    </citation>
    <scope>NUCLEOTIDE SEQUENCE</scope>
    <source>
        <strain evidence="6">ChiBcec16_6824</strain>
    </source>
</reference>
<dbReference type="GO" id="GO:0008233">
    <property type="term" value="F:peptidase activity"/>
    <property type="evidence" value="ECO:0007669"/>
    <property type="project" value="UniProtKB-KW"/>
</dbReference>